<proteinExistence type="predicted"/>
<dbReference type="PANTHER" id="PTHR10587">
    <property type="entry name" value="GLYCOSYL TRANSFERASE-RELATED"/>
    <property type="match status" value="1"/>
</dbReference>
<evidence type="ECO:0000259" key="3">
    <source>
        <dbReference type="PROSITE" id="PS51677"/>
    </source>
</evidence>
<name>A0ABX3HCX3_PAEBO</name>
<evidence type="ECO:0000313" key="4">
    <source>
        <dbReference type="EMBL" id="OMD47487.1"/>
    </source>
</evidence>
<dbReference type="Pfam" id="PF01522">
    <property type="entry name" value="Polysacc_deac_1"/>
    <property type="match status" value="1"/>
</dbReference>
<keyword evidence="5" id="KW-1185">Reference proteome</keyword>
<reference evidence="4 5" key="1">
    <citation type="submission" date="2016-10" db="EMBL/GenBank/DDBJ databases">
        <title>Paenibacillus species isolates.</title>
        <authorList>
            <person name="Beno S.M."/>
        </authorList>
    </citation>
    <scope>NUCLEOTIDE SEQUENCE [LARGE SCALE GENOMIC DNA]</scope>
    <source>
        <strain evidence="4 5">FSL H7-0744</strain>
    </source>
</reference>
<dbReference type="CDD" id="cd10917">
    <property type="entry name" value="CE4_NodB_like_6s_7s"/>
    <property type="match status" value="1"/>
</dbReference>
<keyword evidence="2" id="KW-0378">Hydrolase</keyword>
<gene>
    <name evidence="4" type="ORF">BSK56_13105</name>
</gene>
<dbReference type="EMBL" id="MPTB01000015">
    <property type="protein sequence ID" value="OMD47487.1"/>
    <property type="molecule type" value="Genomic_DNA"/>
</dbReference>
<evidence type="ECO:0000256" key="2">
    <source>
        <dbReference type="ARBA" id="ARBA00022801"/>
    </source>
</evidence>
<dbReference type="Proteomes" id="UP000187412">
    <property type="component" value="Unassembled WGS sequence"/>
</dbReference>
<organism evidence="4 5">
    <name type="scientific">Paenibacillus borealis</name>
    <dbReference type="NCBI Taxonomy" id="160799"/>
    <lineage>
        <taxon>Bacteria</taxon>
        <taxon>Bacillati</taxon>
        <taxon>Bacillota</taxon>
        <taxon>Bacilli</taxon>
        <taxon>Bacillales</taxon>
        <taxon>Paenibacillaceae</taxon>
        <taxon>Paenibacillus</taxon>
    </lineage>
</organism>
<evidence type="ECO:0000313" key="5">
    <source>
        <dbReference type="Proteomes" id="UP000187412"/>
    </source>
</evidence>
<dbReference type="InterPro" id="IPR050248">
    <property type="entry name" value="Polysacc_deacetylase_ArnD"/>
</dbReference>
<dbReference type="PANTHER" id="PTHR10587:SF133">
    <property type="entry name" value="CHITIN DEACETYLASE 1-RELATED"/>
    <property type="match status" value="1"/>
</dbReference>
<keyword evidence="1" id="KW-0479">Metal-binding</keyword>
<evidence type="ECO:0000256" key="1">
    <source>
        <dbReference type="ARBA" id="ARBA00022723"/>
    </source>
</evidence>
<dbReference type="RefSeq" id="WP_076110927.1">
    <property type="nucleotide sequence ID" value="NZ_MPTB01000015.1"/>
</dbReference>
<feature type="domain" description="NodB homology" evidence="3">
    <location>
        <begin position="255"/>
        <end position="430"/>
    </location>
</feature>
<protein>
    <recommendedName>
        <fullName evidence="3">NodB homology domain-containing protein</fullName>
    </recommendedName>
</protein>
<dbReference type="InterPro" id="IPR011330">
    <property type="entry name" value="Glyco_hydro/deAcase_b/a-brl"/>
</dbReference>
<comment type="caution">
    <text evidence="4">The sequence shown here is derived from an EMBL/GenBank/DDBJ whole genome shotgun (WGS) entry which is preliminary data.</text>
</comment>
<dbReference type="PROSITE" id="PS51677">
    <property type="entry name" value="NODB"/>
    <property type="match status" value="1"/>
</dbReference>
<dbReference type="InterPro" id="IPR002509">
    <property type="entry name" value="NODB_dom"/>
</dbReference>
<accession>A0ABX3HCX3</accession>
<sequence length="433" mass="48400">MPVEEKSAALMIELLSLEHGQDGYRMEVGLTRSGAFTRQMVHIDELTYLQMNALPPFEGQRIRLSLYAKWDPFRQTHFSSLIKMNRTFSETLYFACSEEYISLLHRLKQPEWVGAEQVKEKEKEEAAVVPSPAVAAVPKPVKRSSSRAGARSIALRGLVLSLLLIVFLLRMDDGLFSDSAEAKVEVTQSEAGAHSSEQDDTLSAPYTPVVRLTSLESSIAEAATVPVVDEKEVQKLLYEELELGGDSYEYALPKGYVALSFDDGPSKYTKEIVDILQAEGIAANFLFIGQNVLHYPEAVIYADAQGMAVGNHSWDHSVMTRNSGEENRNNLSQVNHALAQLIQSPVTVFRPPYGAVNEELAAEVGRQHMKVLLWNRDPEDWKADSPEEILHYFRATDPSGGIYLLHEKSITVKILPEIIQYLKSKGLKFAIFK</sequence>
<dbReference type="SUPFAM" id="SSF88713">
    <property type="entry name" value="Glycoside hydrolase/deacetylase"/>
    <property type="match status" value="1"/>
</dbReference>
<dbReference type="Gene3D" id="3.20.20.370">
    <property type="entry name" value="Glycoside hydrolase/deacetylase"/>
    <property type="match status" value="1"/>
</dbReference>